<sequence length="326" mass="36618">MYQKSLFLILLVTFNFYTSATFGILIHEENDSKEHYKKAQSHPYACSVLLKDSQDQRSNGSGVYIKTKSGKKCVLTAAHVAKGKEGGLVYFDATEECYEVDSIHLHPHFDLFQGIIHSFDIAILKLKTLPPIKPATLDTKIKTGPINSVVIGSGIYGKFNAQNQARYLKRSNYLPLAVPLKFSKVEILLYQRPSNLPKDMCLPLNLETNFMKETGSNKTGFPTGGDSGAPIISEKSKRLIGIITDGPRFFSHNPWPITEQYLARPIVKGLKIIDNILNKIAPSYQSTWREAFQWFFTIPEVVIKSESHGALITHKTIKWIESILDA</sequence>
<dbReference type="Gene3D" id="2.40.10.10">
    <property type="entry name" value="Trypsin-like serine proteases"/>
    <property type="match status" value="1"/>
</dbReference>
<proteinExistence type="predicted"/>
<feature type="domain" description="Peptidase S1" evidence="1">
    <location>
        <begin position="25"/>
        <end position="325"/>
    </location>
</feature>
<name>A0A1W6N4C5_9PROT</name>
<dbReference type="InterPro" id="IPR043504">
    <property type="entry name" value="Peptidase_S1_PA_chymotrypsin"/>
</dbReference>
<dbReference type="Proteomes" id="UP000237351">
    <property type="component" value="Chromosome"/>
</dbReference>
<dbReference type="KEGG" id="naf:GQ61_04185"/>
<dbReference type="InterPro" id="IPR001254">
    <property type="entry name" value="Trypsin_dom"/>
</dbReference>
<dbReference type="GO" id="GO:0006508">
    <property type="term" value="P:proteolysis"/>
    <property type="evidence" value="ECO:0007669"/>
    <property type="project" value="InterPro"/>
</dbReference>
<dbReference type="AlphaFoldDB" id="A0A1W6N4C5"/>
<dbReference type="GO" id="GO:0004252">
    <property type="term" value="F:serine-type endopeptidase activity"/>
    <property type="evidence" value="ECO:0007669"/>
    <property type="project" value="InterPro"/>
</dbReference>
<dbReference type="InterPro" id="IPR009003">
    <property type="entry name" value="Peptidase_S1_PA"/>
</dbReference>
<evidence type="ECO:0000313" key="2">
    <source>
        <dbReference type="EMBL" id="ARN84639.1"/>
    </source>
</evidence>
<gene>
    <name evidence="2" type="ORF">GQ61_04185</name>
</gene>
<protein>
    <recommendedName>
        <fullName evidence="1">Peptidase S1 domain-containing protein</fullName>
    </recommendedName>
</protein>
<organism evidence="2 3">
    <name type="scientific">Candidatus Nucleicultrix amoebiphila FS5</name>
    <dbReference type="NCBI Taxonomy" id="1414854"/>
    <lineage>
        <taxon>Bacteria</taxon>
        <taxon>Pseudomonadati</taxon>
        <taxon>Pseudomonadota</taxon>
        <taxon>Alphaproteobacteria</taxon>
        <taxon>Holosporales</taxon>
        <taxon>Candidatus Nucleicultricaceae</taxon>
        <taxon>Candidatus Nucleicultrix</taxon>
    </lineage>
</organism>
<keyword evidence="3" id="KW-1185">Reference proteome</keyword>
<dbReference type="PROSITE" id="PS50240">
    <property type="entry name" value="TRYPSIN_DOM"/>
    <property type="match status" value="1"/>
</dbReference>
<dbReference type="SUPFAM" id="SSF50494">
    <property type="entry name" value="Trypsin-like serine proteases"/>
    <property type="match status" value="1"/>
</dbReference>
<dbReference type="Pfam" id="PF13365">
    <property type="entry name" value="Trypsin_2"/>
    <property type="match status" value="1"/>
</dbReference>
<reference evidence="2 3" key="1">
    <citation type="submission" date="2014-06" db="EMBL/GenBank/DDBJ databases">
        <title>The genome of the endonuclear symbiont Nucleicultrix amoebiphila.</title>
        <authorList>
            <person name="Schulz F."/>
            <person name="Horn M."/>
        </authorList>
    </citation>
    <scope>NUCLEOTIDE SEQUENCE [LARGE SCALE GENOMIC DNA]</scope>
    <source>
        <strain evidence="2 3">FS5</strain>
    </source>
</reference>
<evidence type="ECO:0000259" key="1">
    <source>
        <dbReference type="PROSITE" id="PS50240"/>
    </source>
</evidence>
<dbReference type="OrthoDB" id="267336at2"/>
<accession>A0A1W6N4C5</accession>
<dbReference type="EMBL" id="CP008743">
    <property type="protein sequence ID" value="ARN84639.1"/>
    <property type="molecule type" value="Genomic_DNA"/>
</dbReference>
<evidence type="ECO:0000313" key="3">
    <source>
        <dbReference type="Proteomes" id="UP000237351"/>
    </source>
</evidence>
<dbReference type="RefSeq" id="WP_085784092.1">
    <property type="nucleotide sequence ID" value="NZ_CP008743.1"/>
</dbReference>